<keyword evidence="2" id="KW-0472">Membrane</keyword>
<sequence>MCLCKRTVCGCLGVATLFIAVLLVAYYYFIYTVSPDVDDCLSYRSSPPEGCYKRRSLRQASSILPASGTPEEEQEHRAATVPLVSLCAILLLVTMFVSTLIARMVIIRTLKRNLRRGAGSEDARTVPTKSTAKSTVPGDAEARDDGSECSTRADALSEPQEAAQENPV</sequence>
<evidence type="ECO:0000313" key="4">
    <source>
        <dbReference type="Proteomes" id="UP000041254"/>
    </source>
</evidence>
<name>A0A0G4F4Y6_VITBC</name>
<accession>A0A0G4F4Y6</accession>
<keyword evidence="2" id="KW-0812">Transmembrane</keyword>
<feature type="region of interest" description="Disordered" evidence="1">
    <location>
        <begin position="117"/>
        <end position="168"/>
    </location>
</feature>
<protein>
    <recommendedName>
        <fullName evidence="5">Transmembrane protein</fullName>
    </recommendedName>
</protein>
<proteinExistence type="predicted"/>
<evidence type="ECO:0000256" key="1">
    <source>
        <dbReference type="SAM" id="MobiDB-lite"/>
    </source>
</evidence>
<dbReference type="InParanoid" id="A0A0G4F4Y6"/>
<feature type="transmembrane region" description="Helical" evidence="2">
    <location>
        <begin position="7"/>
        <end position="29"/>
    </location>
</feature>
<feature type="transmembrane region" description="Helical" evidence="2">
    <location>
        <begin position="83"/>
        <end position="106"/>
    </location>
</feature>
<dbReference type="EMBL" id="CDMY01000376">
    <property type="protein sequence ID" value="CEM07536.1"/>
    <property type="molecule type" value="Genomic_DNA"/>
</dbReference>
<organism evidence="3 4">
    <name type="scientific">Vitrella brassicaformis (strain CCMP3155)</name>
    <dbReference type="NCBI Taxonomy" id="1169540"/>
    <lineage>
        <taxon>Eukaryota</taxon>
        <taxon>Sar</taxon>
        <taxon>Alveolata</taxon>
        <taxon>Colpodellida</taxon>
        <taxon>Vitrellaceae</taxon>
        <taxon>Vitrella</taxon>
    </lineage>
</organism>
<evidence type="ECO:0008006" key="5">
    <source>
        <dbReference type="Google" id="ProtNLM"/>
    </source>
</evidence>
<evidence type="ECO:0000256" key="2">
    <source>
        <dbReference type="SAM" id="Phobius"/>
    </source>
</evidence>
<keyword evidence="2" id="KW-1133">Transmembrane helix</keyword>
<gene>
    <name evidence="3" type="ORF">Vbra_14459</name>
</gene>
<keyword evidence="4" id="KW-1185">Reference proteome</keyword>
<dbReference type="AlphaFoldDB" id="A0A0G4F4Y6"/>
<dbReference type="VEuPathDB" id="CryptoDB:Vbra_14459"/>
<dbReference type="Proteomes" id="UP000041254">
    <property type="component" value="Unassembled WGS sequence"/>
</dbReference>
<evidence type="ECO:0000313" key="3">
    <source>
        <dbReference type="EMBL" id="CEM07536.1"/>
    </source>
</evidence>
<reference evidence="3 4" key="1">
    <citation type="submission" date="2014-11" db="EMBL/GenBank/DDBJ databases">
        <authorList>
            <person name="Zhu J."/>
            <person name="Qi W."/>
            <person name="Song R."/>
        </authorList>
    </citation>
    <scope>NUCLEOTIDE SEQUENCE [LARGE SCALE GENOMIC DNA]</scope>
</reference>